<dbReference type="WBParaSite" id="HPLM_0000287101-mRNA-1">
    <property type="protein sequence ID" value="HPLM_0000287101-mRNA-1"/>
    <property type="gene ID" value="HPLM_0000287101"/>
</dbReference>
<organism evidence="5">
    <name type="scientific">Haemonchus placei</name>
    <name type="common">Barber's pole worm</name>
    <dbReference type="NCBI Taxonomy" id="6290"/>
    <lineage>
        <taxon>Eukaryota</taxon>
        <taxon>Metazoa</taxon>
        <taxon>Ecdysozoa</taxon>
        <taxon>Nematoda</taxon>
        <taxon>Chromadorea</taxon>
        <taxon>Rhabditida</taxon>
        <taxon>Rhabditina</taxon>
        <taxon>Rhabditomorpha</taxon>
        <taxon>Strongyloidea</taxon>
        <taxon>Trichostrongylidae</taxon>
        <taxon>Haemonchus</taxon>
    </lineage>
</organism>
<comment type="similarity">
    <text evidence="1">Belongs to the transglutaminase-like superfamily. PNGase family.</text>
</comment>
<name>A0A0N4VZZ7_HAEPC</name>
<reference evidence="3 4" key="2">
    <citation type="submission" date="2018-11" db="EMBL/GenBank/DDBJ databases">
        <authorList>
            <consortium name="Pathogen Informatics"/>
        </authorList>
    </citation>
    <scope>NUCLEOTIDE SEQUENCE [LARGE SCALE GENOMIC DNA]</scope>
    <source>
        <strain evidence="3 4">MHpl1</strain>
    </source>
</reference>
<evidence type="ECO:0000313" key="4">
    <source>
        <dbReference type="Proteomes" id="UP000268014"/>
    </source>
</evidence>
<gene>
    <name evidence="3" type="ORF">HPLM_LOCUS2866</name>
</gene>
<protein>
    <submittedName>
        <fullName evidence="5">PAW domain-containing protein</fullName>
    </submittedName>
</protein>
<sequence length="66" mass="7911">MSSYHTHTHMNSRSISVYVQTGTFRRVYRHNMMSGNIGWRYEIMTMRRCRHGKTLTTSPFSISRLR</sequence>
<evidence type="ECO:0000313" key="5">
    <source>
        <dbReference type="WBParaSite" id="HPLM_0000287101-mRNA-1"/>
    </source>
</evidence>
<dbReference type="EMBL" id="UZAF01007325">
    <property type="protein sequence ID" value="VDO17292.1"/>
    <property type="molecule type" value="Genomic_DNA"/>
</dbReference>
<dbReference type="Proteomes" id="UP000268014">
    <property type="component" value="Unassembled WGS sequence"/>
</dbReference>
<evidence type="ECO:0000259" key="2">
    <source>
        <dbReference type="PROSITE" id="PS51398"/>
    </source>
</evidence>
<feature type="domain" description="PAW" evidence="2">
    <location>
        <begin position="1"/>
        <end position="66"/>
    </location>
</feature>
<accession>A0A0N4VZZ7</accession>
<dbReference type="GO" id="GO:0006516">
    <property type="term" value="P:glycoprotein catabolic process"/>
    <property type="evidence" value="ECO:0007669"/>
    <property type="project" value="InterPro"/>
</dbReference>
<dbReference type="AlphaFoldDB" id="A0A0N4VZZ7"/>
<proteinExistence type="inferred from homology"/>
<evidence type="ECO:0000313" key="3">
    <source>
        <dbReference type="EMBL" id="VDO17292.1"/>
    </source>
</evidence>
<evidence type="ECO:0000256" key="1">
    <source>
        <dbReference type="PROSITE-ProRule" id="PRU00731"/>
    </source>
</evidence>
<dbReference type="GO" id="GO:0005737">
    <property type="term" value="C:cytoplasm"/>
    <property type="evidence" value="ECO:0007669"/>
    <property type="project" value="InterPro"/>
</dbReference>
<keyword evidence="4" id="KW-1185">Reference proteome</keyword>
<dbReference type="InterPro" id="IPR006588">
    <property type="entry name" value="Peptide_N_glycanase_PAW_dom"/>
</dbReference>
<dbReference type="PROSITE" id="PS51398">
    <property type="entry name" value="PAW"/>
    <property type="match status" value="1"/>
</dbReference>
<reference evidence="5" key="1">
    <citation type="submission" date="2017-02" db="UniProtKB">
        <authorList>
            <consortium name="WormBaseParasite"/>
        </authorList>
    </citation>
    <scope>IDENTIFICATION</scope>
</reference>